<dbReference type="AlphaFoldDB" id="A0A1G9YW10"/>
<dbReference type="InterPro" id="IPR006385">
    <property type="entry name" value="HAD_hydro_SerB1"/>
</dbReference>
<name>A0A1G9YW10_9ACTO</name>
<sequence length="225" mass="25358">MRGRRRRTVHMSVPELVLVDVDETLIKVKSMFSFLDHVLRHQGWRTADRDVALERFSRLSRNGASREEVNKAYYRGFAGYSRAWLLKHGEQWYAERASNLYNEQVRKEIAELHSRGATIALVSGSFDACLLPIAREVNAEHILGTVPIDAAGVYTGMVSKPMIGEEKGKAARELMDSLGISEEDVRAYGDHPSDIPLLNCAKDVIVVGANSEMRRYAQQRGLRTI</sequence>
<keyword evidence="3 5" id="KW-0378">Hydrolase</keyword>
<dbReference type="EMBL" id="FNHU01000014">
    <property type="protein sequence ID" value="SDN12835.1"/>
    <property type="molecule type" value="Genomic_DNA"/>
</dbReference>
<dbReference type="Proteomes" id="UP000199671">
    <property type="component" value="Unassembled WGS sequence"/>
</dbReference>
<reference evidence="5 6" key="1">
    <citation type="submission" date="2016-10" db="EMBL/GenBank/DDBJ databases">
        <authorList>
            <person name="de Groot N.N."/>
        </authorList>
    </citation>
    <scope>NUCLEOTIDE SEQUENCE [LARGE SCALE GENOMIC DNA]</scope>
    <source>
        <strain evidence="5 6">KPR-7B</strain>
    </source>
</reference>
<evidence type="ECO:0000313" key="6">
    <source>
        <dbReference type="Proteomes" id="UP000199671"/>
    </source>
</evidence>
<dbReference type="InterPro" id="IPR036412">
    <property type="entry name" value="HAD-like_sf"/>
</dbReference>
<dbReference type="PANTHER" id="PTHR43344">
    <property type="entry name" value="PHOSPHOSERINE PHOSPHATASE"/>
    <property type="match status" value="1"/>
</dbReference>
<dbReference type="SUPFAM" id="SSF56784">
    <property type="entry name" value="HAD-like"/>
    <property type="match status" value="1"/>
</dbReference>
<dbReference type="GO" id="GO:0046872">
    <property type="term" value="F:metal ion binding"/>
    <property type="evidence" value="ECO:0007669"/>
    <property type="project" value="UniProtKB-KW"/>
</dbReference>
<dbReference type="NCBIfam" id="TIGR01490">
    <property type="entry name" value="HAD-SF-IB-hyp1"/>
    <property type="match status" value="1"/>
</dbReference>
<dbReference type="InterPro" id="IPR050582">
    <property type="entry name" value="HAD-like_SerB"/>
</dbReference>
<evidence type="ECO:0000313" key="5">
    <source>
        <dbReference type="EMBL" id="SDN12835.1"/>
    </source>
</evidence>
<proteinExistence type="inferred from homology"/>
<keyword evidence="4" id="KW-0460">Magnesium</keyword>
<evidence type="ECO:0000256" key="4">
    <source>
        <dbReference type="ARBA" id="ARBA00022842"/>
    </source>
</evidence>
<dbReference type="NCBIfam" id="TIGR01488">
    <property type="entry name" value="HAD-SF-IB"/>
    <property type="match status" value="1"/>
</dbReference>
<gene>
    <name evidence="5" type="ORF">SAMN04487766_11449</name>
</gene>
<dbReference type="Gene3D" id="1.20.1440.100">
    <property type="entry name" value="SG protein - dephosphorylation function"/>
    <property type="match status" value="1"/>
</dbReference>
<evidence type="ECO:0000256" key="1">
    <source>
        <dbReference type="ARBA" id="ARBA00009184"/>
    </source>
</evidence>
<accession>A0A1G9YW10</accession>
<dbReference type="Pfam" id="PF12710">
    <property type="entry name" value="HAD"/>
    <property type="match status" value="1"/>
</dbReference>
<keyword evidence="2" id="KW-0479">Metal-binding</keyword>
<evidence type="ECO:0000256" key="2">
    <source>
        <dbReference type="ARBA" id="ARBA00022723"/>
    </source>
</evidence>
<dbReference type="OrthoDB" id="25607at2"/>
<protein>
    <submittedName>
        <fullName evidence="5">HAD-superfamily subfamily IB hydrolase, TIGR01490</fullName>
    </submittedName>
</protein>
<organism evidence="5 6">
    <name type="scientific">Actinomyces ruminicola</name>
    <dbReference type="NCBI Taxonomy" id="332524"/>
    <lineage>
        <taxon>Bacteria</taxon>
        <taxon>Bacillati</taxon>
        <taxon>Actinomycetota</taxon>
        <taxon>Actinomycetes</taxon>
        <taxon>Actinomycetales</taxon>
        <taxon>Actinomycetaceae</taxon>
        <taxon>Actinomyces</taxon>
    </lineage>
</organism>
<evidence type="ECO:0000256" key="3">
    <source>
        <dbReference type="ARBA" id="ARBA00022801"/>
    </source>
</evidence>
<comment type="similarity">
    <text evidence="1">Belongs to the HAD-like hydrolase superfamily. SerB family.</text>
</comment>
<dbReference type="Gene3D" id="3.40.50.1000">
    <property type="entry name" value="HAD superfamily/HAD-like"/>
    <property type="match status" value="1"/>
</dbReference>
<dbReference type="PANTHER" id="PTHR43344:SF13">
    <property type="entry name" value="PHOSPHATASE RV3661-RELATED"/>
    <property type="match status" value="1"/>
</dbReference>
<dbReference type="GO" id="GO:0016787">
    <property type="term" value="F:hydrolase activity"/>
    <property type="evidence" value="ECO:0007669"/>
    <property type="project" value="UniProtKB-KW"/>
</dbReference>
<dbReference type="InterPro" id="IPR023214">
    <property type="entry name" value="HAD_sf"/>
</dbReference>